<dbReference type="EMBL" id="ML996699">
    <property type="protein sequence ID" value="KAF2398913.1"/>
    <property type="molecule type" value="Genomic_DNA"/>
</dbReference>
<evidence type="ECO:0000256" key="1">
    <source>
        <dbReference type="SAM" id="MobiDB-lite"/>
    </source>
</evidence>
<name>A0A6G1HS79_9PEZI</name>
<feature type="compositionally biased region" description="Basic and acidic residues" evidence="1">
    <location>
        <begin position="145"/>
        <end position="155"/>
    </location>
</feature>
<evidence type="ECO:0000313" key="5">
    <source>
        <dbReference type="Proteomes" id="UP000799640"/>
    </source>
</evidence>
<keyword evidence="2" id="KW-0812">Transmembrane</keyword>
<feature type="region of interest" description="Disordered" evidence="1">
    <location>
        <begin position="33"/>
        <end position="54"/>
    </location>
</feature>
<evidence type="ECO:0000313" key="4">
    <source>
        <dbReference type="EMBL" id="KAF2398913.1"/>
    </source>
</evidence>
<feature type="chain" id="PRO_5026354239" description="Mid2 domain-containing protein" evidence="3">
    <location>
        <begin position="21"/>
        <end position="192"/>
    </location>
</feature>
<keyword evidence="3" id="KW-0732">Signal</keyword>
<reference evidence="4" key="1">
    <citation type="journal article" date="2020" name="Stud. Mycol.">
        <title>101 Dothideomycetes genomes: a test case for predicting lifestyles and emergence of pathogens.</title>
        <authorList>
            <person name="Haridas S."/>
            <person name="Albert R."/>
            <person name="Binder M."/>
            <person name="Bloem J."/>
            <person name="Labutti K."/>
            <person name="Salamov A."/>
            <person name="Andreopoulos B."/>
            <person name="Baker S."/>
            <person name="Barry K."/>
            <person name="Bills G."/>
            <person name="Bluhm B."/>
            <person name="Cannon C."/>
            <person name="Castanera R."/>
            <person name="Culley D."/>
            <person name="Daum C."/>
            <person name="Ezra D."/>
            <person name="Gonzalez J."/>
            <person name="Henrissat B."/>
            <person name="Kuo A."/>
            <person name="Liang C."/>
            <person name="Lipzen A."/>
            <person name="Lutzoni F."/>
            <person name="Magnuson J."/>
            <person name="Mondo S."/>
            <person name="Nolan M."/>
            <person name="Ohm R."/>
            <person name="Pangilinan J."/>
            <person name="Park H.-J."/>
            <person name="Ramirez L."/>
            <person name="Alfaro M."/>
            <person name="Sun H."/>
            <person name="Tritt A."/>
            <person name="Yoshinaga Y."/>
            <person name="Zwiers L.-H."/>
            <person name="Turgeon B."/>
            <person name="Goodwin S."/>
            <person name="Spatafora J."/>
            <person name="Crous P."/>
            <person name="Grigoriev I."/>
        </authorList>
    </citation>
    <scope>NUCLEOTIDE SEQUENCE</scope>
    <source>
        <strain evidence="4">CBS 262.69</strain>
    </source>
</reference>
<keyword evidence="5" id="KW-1185">Reference proteome</keyword>
<evidence type="ECO:0008006" key="6">
    <source>
        <dbReference type="Google" id="ProtNLM"/>
    </source>
</evidence>
<dbReference type="Proteomes" id="UP000799640">
    <property type="component" value="Unassembled WGS sequence"/>
</dbReference>
<organism evidence="4 5">
    <name type="scientific">Trichodelitschia bisporula</name>
    <dbReference type="NCBI Taxonomy" id="703511"/>
    <lineage>
        <taxon>Eukaryota</taxon>
        <taxon>Fungi</taxon>
        <taxon>Dikarya</taxon>
        <taxon>Ascomycota</taxon>
        <taxon>Pezizomycotina</taxon>
        <taxon>Dothideomycetes</taxon>
        <taxon>Dothideomycetes incertae sedis</taxon>
        <taxon>Phaeotrichales</taxon>
        <taxon>Phaeotrichaceae</taxon>
        <taxon>Trichodelitschia</taxon>
    </lineage>
</organism>
<feature type="transmembrane region" description="Helical" evidence="2">
    <location>
        <begin position="70"/>
        <end position="93"/>
    </location>
</feature>
<feature type="compositionally biased region" description="Polar residues" evidence="1">
    <location>
        <begin position="120"/>
        <end position="138"/>
    </location>
</feature>
<dbReference type="AlphaFoldDB" id="A0A6G1HS79"/>
<keyword evidence="2" id="KW-0472">Membrane</keyword>
<keyword evidence="2" id="KW-1133">Transmembrane helix</keyword>
<protein>
    <recommendedName>
        <fullName evidence="6">Mid2 domain-containing protein</fullName>
    </recommendedName>
</protein>
<evidence type="ECO:0000256" key="2">
    <source>
        <dbReference type="SAM" id="Phobius"/>
    </source>
</evidence>
<dbReference type="OrthoDB" id="3928721at2759"/>
<proteinExistence type="predicted"/>
<feature type="signal peptide" evidence="3">
    <location>
        <begin position="1"/>
        <end position="20"/>
    </location>
</feature>
<evidence type="ECO:0000256" key="3">
    <source>
        <dbReference type="SAM" id="SignalP"/>
    </source>
</evidence>
<accession>A0A6G1HS79</accession>
<gene>
    <name evidence="4" type="ORF">EJ06DRAFT_531976</name>
</gene>
<feature type="region of interest" description="Disordered" evidence="1">
    <location>
        <begin position="112"/>
        <end position="192"/>
    </location>
</feature>
<sequence>MNIRSIILSALFSTLAMAQAKTSSSASAFPTMSAQDGSGVQDGGAGSVLTGTTPGADGSDKGAFSLSRGAIVGMCVAIGLVVLIIGGLWWLWYMAKKKQWDIRGSLRRASRRLTGRRDTTQSARSTNRRGTVFVQQPPASKKRTTGREPDLEAQKPKPATKVHVTEKEAGSSRGPSEDDPVQVKGWGRFGGK</sequence>